<evidence type="ECO:0000256" key="5">
    <source>
        <dbReference type="ARBA" id="ARBA00023316"/>
    </source>
</evidence>
<organism evidence="7 8">
    <name type="scientific">Capsicum annuum</name>
    <name type="common">Capsicum pepper</name>
    <dbReference type="NCBI Taxonomy" id="4072"/>
    <lineage>
        <taxon>Eukaryota</taxon>
        <taxon>Viridiplantae</taxon>
        <taxon>Streptophyta</taxon>
        <taxon>Embryophyta</taxon>
        <taxon>Tracheophyta</taxon>
        <taxon>Spermatophyta</taxon>
        <taxon>Magnoliopsida</taxon>
        <taxon>eudicotyledons</taxon>
        <taxon>Gunneridae</taxon>
        <taxon>Pentapetalae</taxon>
        <taxon>asterids</taxon>
        <taxon>lamiids</taxon>
        <taxon>Solanales</taxon>
        <taxon>Solanaceae</taxon>
        <taxon>Solanoideae</taxon>
        <taxon>Capsiceae</taxon>
        <taxon>Capsicum</taxon>
    </lineage>
</organism>
<protein>
    <recommendedName>
        <fullName evidence="6">Pectin acetylesterase</fullName>
        <ecNumber evidence="6">3.1.1.-</ecNumber>
    </recommendedName>
</protein>
<evidence type="ECO:0000256" key="2">
    <source>
        <dbReference type="ARBA" id="ARBA00004191"/>
    </source>
</evidence>
<dbReference type="Proteomes" id="UP000222542">
    <property type="component" value="Unassembled WGS sequence"/>
</dbReference>
<dbReference type="GO" id="GO:0052793">
    <property type="term" value="F:pectin acetylesterase activity"/>
    <property type="evidence" value="ECO:0000318"/>
    <property type="project" value="GO_Central"/>
</dbReference>
<evidence type="ECO:0000256" key="1">
    <source>
        <dbReference type="ARBA" id="ARBA00003534"/>
    </source>
</evidence>
<reference evidence="7 8" key="2">
    <citation type="journal article" date="2017" name="Genome Biol.">
        <title>New reference genome sequences of hot pepper reveal the massive evolution of plant disease-resistance genes by retroduplication.</title>
        <authorList>
            <person name="Kim S."/>
            <person name="Park J."/>
            <person name="Yeom S.I."/>
            <person name="Kim Y.M."/>
            <person name="Seo E."/>
            <person name="Kim K.T."/>
            <person name="Kim M.S."/>
            <person name="Lee J.M."/>
            <person name="Cheong K."/>
            <person name="Shin H.S."/>
            <person name="Kim S.B."/>
            <person name="Han K."/>
            <person name="Lee J."/>
            <person name="Park M."/>
            <person name="Lee H.A."/>
            <person name="Lee H.Y."/>
            <person name="Lee Y."/>
            <person name="Oh S."/>
            <person name="Lee J.H."/>
            <person name="Choi E."/>
            <person name="Choi E."/>
            <person name="Lee S.E."/>
            <person name="Jeon J."/>
            <person name="Kim H."/>
            <person name="Choi G."/>
            <person name="Song H."/>
            <person name="Lee J."/>
            <person name="Lee S.C."/>
            <person name="Kwon J.K."/>
            <person name="Lee H.Y."/>
            <person name="Koo N."/>
            <person name="Hong Y."/>
            <person name="Kim R.W."/>
            <person name="Kang W.H."/>
            <person name="Huh J.H."/>
            <person name="Kang B.C."/>
            <person name="Yang T.J."/>
            <person name="Lee Y.H."/>
            <person name="Bennetzen J.L."/>
            <person name="Choi D."/>
        </authorList>
    </citation>
    <scope>NUCLEOTIDE SEQUENCE [LARGE SCALE GENOMIC DNA]</scope>
    <source>
        <strain evidence="8">cv. CM334</strain>
    </source>
</reference>
<dbReference type="STRING" id="4072.A0A2G3AG95"/>
<dbReference type="EC" id="3.1.1.-" evidence="6"/>
<keyword evidence="4 6" id="KW-0134">Cell wall</keyword>
<dbReference type="OMA" id="CKRIDTA"/>
<comment type="caution">
    <text evidence="7">The sequence shown here is derived from an EMBL/GenBank/DDBJ whole genome shotgun (WGS) entry which is preliminary data.</text>
</comment>
<keyword evidence="6" id="KW-0378">Hydrolase</keyword>
<dbReference type="PANTHER" id="PTHR21562">
    <property type="entry name" value="NOTUM-RELATED"/>
    <property type="match status" value="1"/>
</dbReference>
<dbReference type="Pfam" id="PF03283">
    <property type="entry name" value="PAE"/>
    <property type="match status" value="1"/>
</dbReference>
<accession>A0A2G3AG95</accession>
<evidence type="ECO:0000313" key="7">
    <source>
        <dbReference type="EMBL" id="PHT93208.1"/>
    </source>
</evidence>
<dbReference type="PANTHER" id="PTHR21562:SF72">
    <property type="entry name" value="PECTIN ACETYLESTERASE"/>
    <property type="match status" value="1"/>
</dbReference>
<dbReference type="InterPro" id="IPR004963">
    <property type="entry name" value="PAE/NOTUM"/>
</dbReference>
<comment type="function">
    <text evidence="1 6">Hydrolyzes acetyl esters in homogalacturonan regions of pectin. In type I primary cell wall, galacturonic acid residues of pectin can be acetylated at the O-2 and O-3 positions. Decreasing the degree of acetylation of pectin gels in vitro alters their physical properties.</text>
</comment>
<proteinExistence type="inferred from homology"/>
<keyword evidence="8" id="KW-1185">Reference proteome</keyword>
<evidence type="ECO:0000256" key="6">
    <source>
        <dbReference type="RuleBase" id="RU363114"/>
    </source>
</evidence>
<name>A0A2G3AG95_CAPAN</name>
<evidence type="ECO:0000313" key="8">
    <source>
        <dbReference type="Proteomes" id="UP000222542"/>
    </source>
</evidence>
<dbReference type="Gramene" id="PHT93208">
    <property type="protein sequence ID" value="PHT93208"/>
    <property type="gene ID" value="T459_01090"/>
</dbReference>
<comment type="similarity">
    <text evidence="3 6">Belongs to the pectinacetylesterase family.</text>
</comment>
<evidence type="ECO:0000256" key="4">
    <source>
        <dbReference type="ARBA" id="ARBA00022512"/>
    </source>
</evidence>
<evidence type="ECO:0000256" key="3">
    <source>
        <dbReference type="ARBA" id="ARBA00005784"/>
    </source>
</evidence>
<gene>
    <name evidence="7" type="ORF">T459_01090</name>
</gene>
<dbReference type="AlphaFoldDB" id="A0A2G3AG95"/>
<dbReference type="EMBL" id="AYRZ02000001">
    <property type="protein sequence ID" value="PHT93208.1"/>
    <property type="molecule type" value="Genomic_DNA"/>
</dbReference>
<dbReference type="GO" id="GO:0009505">
    <property type="term" value="C:plant-type cell wall"/>
    <property type="evidence" value="ECO:0000318"/>
    <property type="project" value="GO_Central"/>
</dbReference>
<comment type="subcellular location">
    <subcellularLocation>
        <location evidence="2 6">Secreted</location>
        <location evidence="2 6">Cell wall</location>
    </subcellularLocation>
</comment>
<keyword evidence="5 6" id="KW-0961">Cell wall biogenesis/degradation</keyword>
<dbReference type="GO" id="GO:0071555">
    <property type="term" value="P:cell wall organization"/>
    <property type="evidence" value="ECO:0000318"/>
    <property type="project" value="GO_Central"/>
</dbReference>
<keyword evidence="6" id="KW-0964">Secreted</keyword>
<sequence length="295" mass="33118">MASQFLFNGILSTDSKFNPEFYNWNRVYVRYCDGGSFTGDVEAIDPGTGLHYRGARIFKAIMEELLAQGMRTSQNVILSGCSAGGLTTILHCDNFKALLSISVKVKCISDAGYFIDHKDILGNTYFEQYYDDVVTLHGSAKNLPPSCTSKLKPGLCFFPQNVAQEIQTPFFFINSAIDSWQVRNILVAPGTDPQGVWKSCTTNIHSCTPSQLKVLQGFRLDFLKAFEGLGPSSTRGYYINSFLVHCQATNQARWFGPKAPRLFNKTIAEAVRDWFWDRDLFRQIDCPYPCDKASV</sequence>
<reference evidence="7 8" key="1">
    <citation type="journal article" date="2014" name="Nat. Genet.">
        <title>Genome sequence of the hot pepper provides insights into the evolution of pungency in Capsicum species.</title>
        <authorList>
            <person name="Kim S."/>
            <person name="Park M."/>
            <person name="Yeom S.I."/>
            <person name="Kim Y.M."/>
            <person name="Lee J.M."/>
            <person name="Lee H.A."/>
            <person name="Seo E."/>
            <person name="Choi J."/>
            <person name="Cheong K."/>
            <person name="Kim K.T."/>
            <person name="Jung K."/>
            <person name="Lee G.W."/>
            <person name="Oh S.K."/>
            <person name="Bae C."/>
            <person name="Kim S.B."/>
            <person name="Lee H.Y."/>
            <person name="Kim S.Y."/>
            <person name="Kim M.S."/>
            <person name="Kang B.C."/>
            <person name="Jo Y.D."/>
            <person name="Yang H.B."/>
            <person name="Jeong H.J."/>
            <person name="Kang W.H."/>
            <person name="Kwon J.K."/>
            <person name="Shin C."/>
            <person name="Lim J.Y."/>
            <person name="Park J.H."/>
            <person name="Huh J.H."/>
            <person name="Kim J.S."/>
            <person name="Kim B.D."/>
            <person name="Cohen O."/>
            <person name="Paran I."/>
            <person name="Suh M.C."/>
            <person name="Lee S.B."/>
            <person name="Kim Y.K."/>
            <person name="Shin Y."/>
            <person name="Noh S.J."/>
            <person name="Park J."/>
            <person name="Seo Y.S."/>
            <person name="Kwon S.Y."/>
            <person name="Kim H.A."/>
            <person name="Park J.M."/>
            <person name="Kim H.J."/>
            <person name="Choi S.B."/>
            <person name="Bosland P.W."/>
            <person name="Reeves G."/>
            <person name="Jo S.H."/>
            <person name="Lee B.W."/>
            <person name="Cho H.T."/>
            <person name="Choi H.S."/>
            <person name="Lee M.S."/>
            <person name="Yu Y."/>
            <person name="Do Choi Y."/>
            <person name="Park B.S."/>
            <person name="van Deynze A."/>
            <person name="Ashrafi H."/>
            <person name="Hill T."/>
            <person name="Kim W.T."/>
            <person name="Pai H.S."/>
            <person name="Ahn H.K."/>
            <person name="Yeam I."/>
            <person name="Giovannoni J.J."/>
            <person name="Rose J.K."/>
            <person name="Sorensen I."/>
            <person name="Lee S.J."/>
            <person name="Kim R.W."/>
            <person name="Choi I.Y."/>
            <person name="Choi B.S."/>
            <person name="Lim J.S."/>
            <person name="Lee Y.H."/>
            <person name="Choi D."/>
        </authorList>
    </citation>
    <scope>NUCLEOTIDE SEQUENCE [LARGE SCALE GENOMIC DNA]</scope>
    <source>
        <strain evidence="8">cv. CM334</strain>
    </source>
</reference>